<evidence type="ECO:0000313" key="2">
    <source>
        <dbReference type="Proteomes" id="UP000070501"/>
    </source>
</evidence>
<protein>
    <submittedName>
        <fullName evidence="1">Uncharacterized protein</fullName>
    </submittedName>
</protein>
<dbReference type="InParanoid" id="A0A136IL97"/>
<dbReference type="Proteomes" id="UP000070501">
    <property type="component" value="Unassembled WGS sequence"/>
</dbReference>
<accession>A0A136IL97</accession>
<reference evidence="2" key="1">
    <citation type="submission" date="2016-02" db="EMBL/GenBank/DDBJ databases">
        <title>Draft genome sequence of Microdochium bolleyi, a fungal endophyte of beachgrass.</title>
        <authorList>
            <consortium name="DOE Joint Genome Institute"/>
            <person name="David A.S."/>
            <person name="May G."/>
            <person name="Haridas S."/>
            <person name="Lim J."/>
            <person name="Wang M."/>
            <person name="Labutti K."/>
            <person name="Lipzen A."/>
            <person name="Barry K."/>
            <person name="Grigoriev I.V."/>
        </authorList>
    </citation>
    <scope>NUCLEOTIDE SEQUENCE [LARGE SCALE GENOMIC DNA]</scope>
    <source>
        <strain evidence="2">J235TASD1</strain>
    </source>
</reference>
<keyword evidence="2" id="KW-1185">Reference proteome</keyword>
<dbReference type="EMBL" id="KQ964283">
    <property type="protein sequence ID" value="KXJ85399.1"/>
    <property type="molecule type" value="Genomic_DNA"/>
</dbReference>
<sequence length="128" mass="14778">MLVRLYSKSIDETLYFHNALRHPNADQSSKDIPRAEAAILAKLWDHNIEPIISALCRSLPETRSLLQWFLSKALQALKELLQTAPTFRAIWRKGVTSLFIFNHTLQLIDFDIDMARQLLDGSRMEIQS</sequence>
<name>A0A136IL97_9PEZI</name>
<organism evidence="1 2">
    <name type="scientific">Microdochium bolleyi</name>
    <dbReference type="NCBI Taxonomy" id="196109"/>
    <lineage>
        <taxon>Eukaryota</taxon>
        <taxon>Fungi</taxon>
        <taxon>Dikarya</taxon>
        <taxon>Ascomycota</taxon>
        <taxon>Pezizomycotina</taxon>
        <taxon>Sordariomycetes</taxon>
        <taxon>Xylariomycetidae</taxon>
        <taxon>Xylariales</taxon>
        <taxon>Microdochiaceae</taxon>
        <taxon>Microdochium</taxon>
    </lineage>
</organism>
<evidence type="ECO:0000313" key="1">
    <source>
        <dbReference type="EMBL" id="KXJ85399.1"/>
    </source>
</evidence>
<proteinExistence type="predicted"/>
<dbReference type="AlphaFoldDB" id="A0A136IL97"/>
<gene>
    <name evidence="1" type="ORF">Micbo1qcDRAFT_49209</name>
</gene>